<dbReference type="EMBL" id="CAADJE010000028">
    <property type="protein sequence ID" value="VFS85588.1"/>
    <property type="molecule type" value="Genomic_DNA"/>
</dbReference>
<gene>
    <name evidence="5" type="ORF">DN603_17635</name>
    <name evidence="3" type="ORF">I8Y23_003524</name>
    <name evidence="7" type="ORF">NCTC12998_06097</name>
    <name evidence="6" type="ORF">SAMEA2273876_04733</name>
    <name evidence="4" type="ORF">U5E74_03425</name>
</gene>
<evidence type="ECO:0000313" key="4">
    <source>
        <dbReference type="EMBL" id="MDZ7464717.1"/>
    </source>
</evidence>
<reference evidence="4 11" key="5">
    <citation type="submission" date="2023-12" db="EMBL/GenBank/DDBJ databases">
        <title>N/s.</title>
        <authorList>
            <person name="Dale J."/>
        </authorList>
    </citation>
    <scope>NUCLEOTIDE SEQUENCE [LARGE SCALE GENOMIC DNA]</scope>
    <source>
        <strain evidence="4 11">2023EL-01226</strain>
    </source>
</reference>
<dbReference type="EMBL" id="FLAC01000024">
    <property type="protein sequence ID" value="SAQ07820.1"/>
    <property type="molecule type" value="Genomic_DNA"/>
</dbReference>
<reference evidence="3" key="4">
    <citation type="submission" date="2020-11" db="EMBL/GenBank/DDBJ databases">
        <authorList>
            <consortium name="NCBI Pathogen Detection Project"/>
        </authorList>
    </citation>
    <scope>NUCLEOTIDE SEQUENCE</scope>
    <source>
        <strain evidence="3">MISC063</strain>
    </source>
</reference>
<dbReference type="InterPro" id="IPR057522">
    <property type="entry name" value="HofO_C"/>
</dbReference>
<dbReference type="Proteomes" id="UP000864422">
    <property type="component" value="Unassembled WGS sequence"/>
</dbReference>
<accession>A0A2X2E8P2</accession>
<feature type="transmembrane region" description="Helical" evidence="1">
    <location>
        <begin position="20"/>
        <end position="38"/>
    </location>
</feature>
<reference evidence="5 9" key="2">
    <citation type="submission" date="2018-06" db="EMBL/GenBank/DDBJ databases">
        <title>Carbapenemase-producing Enterobacteriaceae present in wastewater treatment plant effluent and nearby surface waters in the US.</title>
        <authorList>
            <person name="Mathys D.A."/>
            <person name="Mollenkopf D.F."/>
            <person name="Feicht S.M."/>
            <person name="Adams R.J."/>
            <person name="Albers A.L."/>
            <person name="Stuever D.M."/>
            <person name="Daniels J.B."/>
            <person name="Wittum T.E."/>
        </authorList>
    </citation>
    <scope>NUCLEOTIDE SEQUENCE [LARGE SCALE GENOMIC DNA]</scope>
    <source>
        <strain evidence="5 9">GEO_47_Down_B</strain>
    </source>
</reference>
<organism evidence="5 9">
    <name type="scientific">Raoultella planticola</name>
    <name type="common">Klebsiella planticola</name>
    <dbReference type="NCBI Taxonomy" id="575"/>
    <lineage>
        <taxon>Bacteria</taxon>
        <taxon>Pseudomonadati</taxon>
        <taxon>Pseudomonadota</taxon>
        <taxon>Gammaproteobacteria</taxon>
        <taxon>Enterobacterales</taxon>
        <taxon>Enterobacteriaceae</taxon>
        <taxon>Klebsiella/Raoultella group</taxon>
        <taxon>Raoultella</taxon>
    </lineage>
</organism>
<reference evidence="3" key="1">
    <citation type="journal article" date="2018" name="Genome Biol.">
        <title>SKESA: strategic k-mer extension for scrupulous assemblies.</title>
        <authorList>
            <person name="Souvorov A."/>
            <person name="Agarwala R."/>
            <person name="Lipman D.J."/>
        </authorList>
    </citation>
    <scope>NUCLEOTIDE SEQUENCE</scope>
    <source>
        <strain evidence="3">MISC063</strain>
    </source>
</reference>
<evidence type="ECO:0000313" key="11">
    <source>
        <dbReference type="Proteomes" id="UP001293169"/>
    </source>
</evidence>
<evidence type="ECO:0000259" key="2">
    <source>
        <dbReference type="Pfam" id="PF25319"/>
    </source>
</evidence>
<evidence type="ECO:0000256" key="1">
    <source>
        <dbReference type="SAM" id="Phobius"/>
    </source>
</evidence>
<keyword evidence="11" id="KW-1185">Reference proteome</keyword>
<evidence type="ECO:0000313" key="3">
    <source>
        <dbReference type="EMBL" id="HAT1607184.1"/>
    </source>
</evidence>
<dbReference type="Proteomes" id="UP000078124">
    <property type="component" value="Unassembled WGS sequence"/>
</dbReference>
<evidence type="ECO:0000313" key="8">
    <source>
        <dbReference type="Proteomes" id="UP000078124"/>
    </source>
</evidence>
<dbReference type="Proteomes" id="UP000288843">
    <property type="component" value="Unassembled WGS sequence"/>
</dbReference>
<dbReference type="KEGG" id="rpln:B1209_01835"/>
<dbReference type="Pfam" id="PF25319">
    <property type="entry name" value="HofO"/>
    <property type="match status" value="1"/>
</dbReference>
<dbReference type="EMBL" id="JAXUDK010000002">
    <property type="protein sequence ID" value="MDZ7464717.1"/>
    <property type="molecule type" value="Genomic_DNA"/>
</dbReference>
<evidence type="ECO:0000313" key="7">
    <source>
        <dbReference type="EMBL" id="VFS85588.1"/>
    </source>
</evidence>
<protein>
    <submittedName>
        <fullName evidence="6">Type IV pilus biogenesis protein PilO</fullName>
    </submittedName>
</protein>
<dbReference type="EMBL" id="DACSEA010000014">
    <property type="protein sequence ID" value="HAT1607184.1"/>
    <property type="molecule type" value="Genomic_DNA"/>
</dbReference>
<evidence type="ECO:0000313" key="10">
    <source>
        <dbReference type="Proteomes" id="UP000345637"/>
    </source>
</evidence>
<feature type="domain" description="DNA utilization protein HofO C-terminal" evidence="2">
    <location>
        <begin position="78"/>
        <end position="147"/>
    </location>
</feature>
<dbReference type="Proteomes" id="UP000345637">
    <property type="component" value="Unassembled WGS sequence"/>
</dbReference>
<sequence length="149" mass="16468">MQALIERGMTALFSLRGGRLALPIILGLLVVIFFRLSASPPPTETDGHLRLRQQWLRLMPLQTALQNVLPDEQQRSLFSPVALPVSGAMLVTWRPSGHGGELLLEASWQAVPPLFSWLAECGMRVTGFSLRPEKEALLMTLQLEAEDVG</sequence>
<dbReference type="RefSeq" id="WP_032690456.1">
    <property type="nucleotide sequence ID" value="NZ_ABZSJN020000421.1"/>
</dbReference>
<keyword evidence="1" id="KW-0812">Transmembrane</keyword>
<evidence type="ECO:0000313" key="6">
    <source>
        <dbReference type="EMBL" id="SAQ07820.1"/>
    </source>
</evidence>
<keyword evidence="1" id="KW-1133">Transmembrane helix</keyword>
<dbReference type="Proteomes" id="UP001293169">
    <property type="component" value="Unassembled WGS sequence"/>
</dbReference>
<dbReference type="EMBL" id="QKOX01000018">
    <property type="protein sequence ID" value="RWT21144.1"/>
    <property type="molecule type" value="Genomic_DNA"/>
</dbReference>
<evidence type="ECO:0000313" key="9">
    <source>
        <dbReference type="Proteomes" id="UP000288843"/>
    </source>
</evidence>
<reference evidence="7 10" key="3">
    <citation type="submission" date="2019-03" db="EMBL/GenBank/DDBJ databases">
        <authorList>
            <consortium name="Pathogen Informatics"/>
        </authorList>
    </citation>
    <scope>NUCLEOTIDE SEQUENCE [LARGE SCALE GENOMIC DNA]</scope>
    <source>
        <strain evidence="6 8">2880STDY5682802</strain>
        <strain evidence="7 10">NCTC12998</strain>
    </source>
</reference>
<keyword evidence="1" id="KW-0472">Membrane</keyword>
<dbReference type="GeneID" id="57427607"/>
<proteinExistence type="predicted"/>
<dbReference type="AlphaFoldDB" id="A0A2X2E8P2"/>
<evidence type="ECO:0000313" key="5">
    <source>
        <dbReference type="EMBL" id="RWT21144.1"/>
    </source>
</evidence>
<name>A0A2X2E8P2_RAOPL</name>